<proteinExistence type="predicted"/>
<reference evidence="2" key="2">
    <citation type="submission" date="2020-09" db="EMBL/GenBank/DDBJ databases">
        <authorList>
            <person name="Sun Q."/>
            <person name="Ohkuma M."/>
        </authorList>
    </citation>
    <scope>NUCLEOTIDE SEQUENCE</scope>
    <source>
        <strain evidence="2">JCM 31311</strain>
    </source>
</reference>
<organism evidence="2 3">
    <name type="scientific">Deinococcus ruber</name>
    <dbReference type="NCBI Taxonomy" id="1848197"/>
    <lineage>
        <taxon>Bacteria</taxon>
        <taxon>Thermotogati</taxon>
        <taxon>Deinococcota</taxon>
        <taxon>Deinococci</taxon>
        <taxon>Deinococcales</taxon>
        <taxon>Deinococcaceae</taxon>
        <taxon>Deinococcus</taxon>
    </lineage>
</organism>
<dbReference type="InterPro" id="IPR027417">
    <property type="entry name" value="P-loop_NTPase"/>
</dbReference>
<dbReference type="SUPFAM" id="SSF52540">
    <property type="entry name" value="P-loop containing nucleoside triphosphate hydrolases"/>
    <property type="match status" value="1"/>
</dbReference>
<dbReference type="Gene3D" id="3.40.50.300">
    <property type="entry name" value="P-loop containing nucleotide triphosphate hydrolases"/>
    <property type="match status" value="1"/>
</dbReference>
<dbReference type="SMART" id="SM01043">
    <property type="entry name" value="BTAD"/>
    <property type="match status" value="1"/>
</dbReference>
<dbReference type="InterPro" id="IPR025161">
    <property type="entry name" value="IS402-like_dom"/>
</dbReference>
<dbReference type="InterPro" id="IPR005158">
    <property type="entry name" value="BTAD"/>
</dbReference>
<dbReference type="AlphaFoldDB" id="A0A918C5S5"/>
<evidence type="ECO:0000259" key="1">
    <source>
        <dbReference type="SMART" id="SM01043"/>
    </source>
</evidence>
<evidence type="ECO:0000313" key="3">
    <source>
        <dbReference type="Proteomes" id="UP000603865"/>
    </source>
</evidence>
<sequence>MVPAGWAAAERRTVALLAYLALEGPTSRSRLAGLLWPNTSERTSRNNLSQTLRRLKQAGLADHLSSGDPVSLAHPPTEGEVLALLRAHDFDDLPDYADWLLSRRERFQDVRIRQLRGEVQQAEQEGDLYAALSFVRELLDLDPLSEETHRQGMRLRYLLGDRAGALAAYRRCQEVFARELGMSPTAETAALAHEIGRSTDPVRAAPQTLPLSVQRPPKLVGREAAWQRMEHAWTEGRGVIVTGEPGIGKTRLLRDFAALHGHSLIFEGRPGDRLVPYSTHARGYRALLRQFPALALPNWVRRELSRIVPELGDAPPPLSSDAERLRFYQANTEALHLAAAAGLRVVAFDDLQYADDASVEIGEHSLSAFWGDAHTPLHTLHAYRSGELSGELEARIQALVSARLAVRITLDRLEHADLDTLLHSLGVPLIASQRLALSVASGGNPLLLLEATRHLIASGSTEALPSHLGAWLGERLQRLTPGAVQLARAAAILGPDLSAESAAALLGTEALTLTPVWTELEAAQILRGTTFVHDLLTEGVLEGLPTALRTLLHRRAAAALEPSGLAPARIARHWEQGQDPARSVAWWLRAASEARAAFRGADAQALFLHAAELAEEYGDTDAALESYRSLHSLLVKLDPESRLEAIHARFLTLARTPRERAEVWHFRAQRAAMLGRGADAEHAARTGLTFAAADPALQATLLDDLTEALWAQNRLQDALTTLETLLPLAETLKDPARLGSVHENLAVVLDNFDRHRDASFHHQRAAEFSREAGDRMGEIQVLVNLGISQAESGQPEEAVLSLQRALTLLEDGQGDAYLSFLAHATSAIVLTELSRYRDAQRALEQAARVLPDAGATPTMTAALHRYRARLALILGDLSGAANELTTLEAIPDQQPQQRASGLLLRAIWHWQQRETEHALKVLEDAEHLLGPQPRPVSAGSIWLVRAAVLLDEEPVRALVVAQRICDVARAHDLPHLLISGLTRAAQSLLALKQPTEARTLMNEALTLLTTITPADLDGAEVLLTWAQVLTALKDEGAAAAWQAARERVQALADTHVPPEQRARFLRLPLHRAVLAASESGVSEWAPLSDAQWAAVRGMLESPASRGRPRADARAVLDATLWFVASGLPWKDLPTHFPPVATVHRRYQQWRGDGTLQRVLQELHAHTDPL</sequence>
<gene>
    <name evidence="2" type="ORF">GCM10008957_19030</name>
</gene>
<dbReference type="InterPro" id="IPR051677">
    <property type="entry name" value="AfsR-DnrI-RedD_regulator"/>
</dbReference>
<dbReference type="Pfam" id="PF13340">
    <property type="entry name" value="DUF4096"/>
    <property type="match status" value="1"/>
</dbReference>
<dbReference type="Proteomes" id="UP000603865">
    <property type="component" value="Unassembled WGS sequence"/>
</dbReference>
<dbReference type="InterPro" id="IPR041664">
    <property type="entry name" value="AAA_16"/>
</dbReference>
<dbReference type="InterPro" id="IPR011990">
    <property type="entry name" value="TPR-like_helical_dom_sf"/>
</dbReference>
<keyword evidence="3" id="KW-1185">Reference proteome</keyword>
<dbReference type="Pfam" id="PF13191">
    <property type="entry name" value="AAA_16"/>
    <property type="match status" value="1"/>
</dbReference>
<dbReference type="Pfam" id="PF03704">
    <property type="entry name" value="BTAD"/>
    <property type="match status" value="1"/>
</dbReference>
<name>A0A918C5S5_9DEIO</name>
<comment type="caution">
    <text evidence="2">The sequence shown here is derived from an EMBL/GenBank/DDBJ whole genome shotgun (WGS) entry which is preliminary data.</text>
</comment>
<protein>
    <recommendedName>
        <fullName evidence="1">Bacterial transcriptional activator domain-containing protein</fullName>
    </recommendedName>
</protein>
<reference evidence="2" key="1">
    <citation type="journal article" date="2014" name="Int. J. Syst. Evol. Microbiol.">
        <title>Complete genome sequence of Corynebacterium casei LMG S-19264T (=DSM 44701T), isolated from a smear-ripened cheese.</title>
        <authorList>
            <consortium name="US DOE Joint Genome Institute (JGI-PGF)"/>
            <person name="Walter F."/>
            <person name="Albersmeier A."/>
            <person name="Kalinowski J."/>
            <person name="Ruckert C."/>
        </authorList>
    </citation>
    <scope>NUCLEOTIDE SEQUENCE</scope>
    <source>
        <strain evidence="2">JCM 31311</strain>
    </source>
</reference>
<dbReference type="PANTHER" id="PTHR35807">
    <property type="entry name" value="TRANSCRIPTIONAL REGULATOR REDD-RELATED"/>
    <property type="match status" value="1"/>
</dbReference>
<accession>A0A918C5S5</accession>
<dbReference type="EMBL" id="BMQL01000008">
    <property type="protein sequence ID" value="GGR06423.1"/>
    <property type="molecule type" value="Genomic_DNA"/>
</dbReference>
<feature type="domain" description="Bacterial transcriptional activator" evidence="1">
    <location>
        <begin position="49"/>
        <end position="196"/>
    </location>
</feature>
<dbReference type="Gene3D" id="1.25.40.10">
    <property type="entry name" value="Tetratricopeptide repeat domain"/>
    <property type="match status" value="3"/>
</dbReference>
<dbReference type="SUPFAM" id="SSF48452">
    <property type="entry name" value="TPR-like"/>
    <property type="match status" value="3"/>
</dbReference>
<evidence type="ECO:0000313" key="2">
    <source>
        <dbReference type="EMBL" id="GGR06423.1"/>
    </source>
</evidence>